<evidence type="ECO:0000256" key="14">
    <source>
        <dbReference type="ARBA" id="ARBA00023170"/>
    </source>
</evidence>
<dbReference type="GO" id="GO:0004714">
    <property type="term" value="F:transmembrane receptor protein tyrosine kinase activity"/>
    <property type="evidence" value="ECO:0007669"/>
    <property type="project" value="UniProtKB-EC"/>
</dbReference>
<evidence type="ECO:0000256" key="6">
    <source>
        <dbReference type="ARBA" id="ARBA00022729"/>
    </source>
</evidence>
<evidence type="ECO:0000256" key="13">
    <source>
        <dbReference type="ARBA" id="ARBA00023157"/>
    </source>
</evidence>
<dbReference type="Pfam" id="PF05345">
    <property type="entry name" value="He_PIG"/>
    <property type="match status" value="1"/>
</dbReference>
<accession>A0A1M5CUS0</accession>
<dbReference type="InterPro" id="IPR013783">
    <property type="entry name" value="Ig-like_fold"/>
</dbReference>
<keyword evidence="20" id="KW-1185">Reference proteome</keyword>
<keyword evidence="7" id="KW-0547">Nucleotide-binding</keyword>
<keyword evidence="6" id="KW-0732">Signal</keyword>
<dbReference type="Proteomes" id="UP000186132">
    <property type="component" value="Unassembled WGS sequence"/>
</dbReference>
<evidence type="ECO:0000256" key="15">
    <source>
        <dbReference type="ARBA" id="ARBA00023180"/>
    </source>
</evidence>
<evidence type="ECO:0000256" key="16">
    <source>
        <dbReference type="SAM" id="MobiDB-lite"/>
    </source>
</evidence>
<evidence type="ECO:0000313" key="20">
    <source>
        <dbReference type="Proteomes" id="UP000186132"/>
    </source>
</evidence>
<dbReference type="STRING" id="1206085.SAMN05443575_0363"/>
<evidence type="ECO:0000256" key="1">
    <source>
        <dbReference type="ARBA" id="ARBA00004251"/>
    </source>
</evidence>
<feature type="region of interest" description="Disordered" evidence="16">
    <location>
        <begin position="64"/>
        <end position="208"/>
    </location>
</feature>
<dbReference type="EMBL" id="FQVU01000001">
    <property type="protein sequence ID" value="SHF58508.1"/>
    <property type="molecule type" value="Genomic_DNA"/>
</dbReference>
<feature type="compositionally biased region" description="Gly residues" evidence="16">
    <location>
        <begin position="199"/>
        <end position="208"/>
    </location>
</feature>
<protein>
    <recommendedName>
        <fullName evidence="2">receptor protein-tyrosine kinase</fullName>
        <ecNumber evidence="2">2.7.10.1</ecNumber>
    </recommendedName>
</protein>
<reference evidence="19 20" key="1">
    <citation type="submission" date="2016-11" db="EMBL/GenBank/DDBJ databases">
        <authorList>
            <person name="Jaros S."/>
            <person name="Januszkiewicz K."/>
            <person name="Wedrychowicz H."/>
        </authorList>
    </citation>
    <scope>NUCLEOTIDE SEQUENCE [LARGE SCALE GENOMIC DNA]</scope>
    <source>
        <strain evidence="19 20">DSM 45627</strain>
    </source>
</reference>
<feature type="compositionally biased region" description="Basic and acidic residues" evidence="16">
    <location>
        <begin position="186"/>
        <end position="198"/>
    </location>
</feature>
<evidence type="ECO:0000256" key="3">
    <source>
        <dbReference type="ARBA" id="ARBA00022475"/>
    </source>
</evidence>
<keyword evidence="12" id="KW-0829">Tyrosine-protein kinase</keyword>
<dbReference type="GO" id="GO:0005975">
    <property type="term" value="P:carbohydrate metabolic process"/>
    <property type="evidence" value="ECO:0007669"/>
    <property type="project" value="UniProtKB-ARBA"/>
</dbReference>
<keyword evidence="11" id="KW-0472">Membrane</keyword>
<keyword evidence="15" id="KW-0325">Glycoprotein</keyword>
<dbReference type="InterPro" id="IPR055163">
    <property type="entry name" value="ALK/LTK-like_GRD"/>
</dbReference>
<gene>
    <name evidence="19" type="ORF">SAMN05443575_0363</name>
</gene>
<dbReference type="RefSeq" id="WP_073385153.1">
    <property type="nucleotide sequence ID" value="NZ_FQVU01000001.1"/>
</dbReference>
<evidence type="ECO:0000256" key="5">
    <source>
        <dbReference type="ARBA" id="ARBA00022692"/>
    </source>
</evidence>
<dbReference type="EC" id="2.7.10.1" evidence="2"/>
<keyword evidence="14" id="KW-0675">Receptor</keyword>
<feature type="compositionally biased region" description="Gly residues" evidence="16">
    <location>
        <begin position="104"/>
        <end position="127"/>
    </location>
</feature>
<name>A0A1M5CUS0_9ACTN</name>
<dbReference type="GO" id="GO:0005886">
    <property type="term" value="C:plasma membrane"/>
    <property type="evidence" value="ECO:0007669"/>
    <property type="project" value="UniProtKB-SubCell"/>
</dbReference>
<evidence type="ECO:0000256" key="10">
    <source>
        <dbReference type="ARBA" id="ARBA00022989"/>
    </source>
</evidence>
<evidence type="ECO:0000256" key="9">
    <source>
        <dbReference type="ARBA" id="ARBA00022840"/>
    </source>
</evidence>
<keyword evidence="9" id="KW-0067">ATP-binding</keyword>
<dbReference type="Gene3D" id="2.60.40.10">
    <property type="entry name" value="Immunoglobulins"/>
    <property type="match status" value="2"/>
</dbReference>
<keyword evidence="4" id="KW-0808">Transferase</keyword>
<sequence>MRFDFDENLQTFEVPANVETMHVRVDGASGGGFLVGRGAAVTADVTVVPGERLTIVTGARGILGGTSRRAAGGGGPVDPNSQAGSGGGGSFVFADTESRPLVAAGGGGGSSGTGAAGGDAGETGGQGDPPRADPGTAATGGTQDSPGSGGDLHDADGTDLGSGGDGDGPASGVSRLPLGGTGSVYRNDRSTYADERTDGGGGGGGGWYSGGGGGHTGGGGAGSSYVDPTRATDATFGMGDDRDGDVVFSWTKTQPDLTLAASPATGVVAGDQVVLTATVDGVSGPGRGTVAFSDADGTISDCDARAIDENGTAVCTTTLASAGDHHVTAAYSGSFGYLPATTDTPLRLSVGSALSLTTRDLPDGSYGTTYHARLDAAGGSGTYTFARTAGTLPAGLALHADGTLEGTPTAVTPTGAPTTFTVTVTDADGRSVTGNYAIGVTRAPQTVDVTVAPAAPMVGGTYRIPPTSRGGSTRPLQIVGDDNCSVLGRTVSFEHAGRCVITAWQDGDDHYDAAPQIQRTVDVARAPQRIVLTAARSGSVGGTLTISSSGGASGQPVVLVGDGCTVDGVRVHLDAVGTCTVTAQQAGDDDYLAAAPTSIHIAVRAVDPRITATVTGHRRAGWFTGPATVRFTCTPGSASLAGSCPAPVTVAASGVTVVARTIAANDGGRATASATVAVDRVAPTVRIVLGTVPSGTRRLPKASLVVRDDQSGVARTALVRTVRAHVITYRASVTDHAGNSRTARKTVRR</sequence>
<evidence type="ECO:0000256" key="8">
    <source>
        <dbReference type="ARBA" id="ARBA00022777"/>
    </source>
</evidence>
<evidence type="ECO:0000256" key="4">
    <source>
        <dbReference type="ARBA" id="ARBA00022679"/>
    </source>
</evidence>
<evidence type="ECO:0000256" key="12">
    <source>
        <dbReference type="ARBA" id="ARBA00023137"/>
    </source>
</evidence>
<comment type="subcellular location">
    <subcellularLocation>
        <location evidence="1">Cell membrane</location>
        <topology evidence="1">Single-pass type I membrane protein</topology>
    </subcellularLocation>
</comment>
<keyword evidence="5" id="KW-0812">Transmembrane</keyword>
<evidence type="ECO:0000256" key="11">
    <source>
        <dbReference type="ARBA" id="ARBA00023136"/>
    </source>
</evidence>
<feature type="domain" description="Bacterial Ig-like" evidence="18">
    <location>
        <begin position="261"/>
        <end position="343"/>
    </location>
</feature>
<dbReference type="Pfam" id="PF12810">
    <property type="entry name" value="ALK_LTK_GRD"/>
    <property type="match status" value="1"/>
</dbReference>
<keyword evidence="10" id="KW-1133">Transmembrane helix</keyword>
<organism evidence="19 20">
    <name type="scientific">Jatrophihabitans endophyticus</name>
    <dbReference type="NCBI Taxonomy" id="1206085"/>
    <lineage>
        <taxon>Bacteria</taxon>
        <taxon>Bacillati</taxon>
        <taxon>Actinomycetota</taxon>
        <taxon>Actinomycetes</taxon>
        <taxon>Jatrophihabitantales</taxon>
        <taxon>Jatrophihabitantaceae</taxon>
        <taxon>Jatrophihabitans</taxon>
    </lineage>
</organism>
<evidence type="ECO:0000256" key="7">
    <source>
        <dbReference type="ARBA" id="ARBA00022741"/>
    </source>
</evidence>
<keyword evidence="3" id="KW-1003">Cell membrane</keyword>
<feature type="compositionally biased region" description="Gly residues" evidence="16">
    <location>
        <begin position="160"/>
        <end position="169"/>
    </location>
</feature>
<dbReference type="AlphaFoldDB" id="A0A1M5CUS0"/>
<keyword evidence="13" id="KW-1015">Disulfide bond</keyword>
<dbReference type="Pfam" id="PF16640">
    <property type="entry name" value="Big_3_5"/>
    <property type="match status" value="1"/>
</dbReference>
<dbReference type="OrthoDB" id="8807969at2"/>
<proteinExistence type="predicted"/>
<evidence type="ECO:0000259" key="17">
    <source>
        <dbReference type="Pfam" id="PF12810"/>
    </source>
</evidence>
<feature type="domain" description="ALK/LTK-like glycine-rich" evidence="17">
    <location>
        <begin position="23"/>
        <end position="230"/>
    </location>
</feature>
<dbReference type="GO" id="GO:0005524">
    <property type="term" value="F:ATP binding"/>
    <property type="evidence" value="ECO:0007669"/>
    <property type="project" value="UniProtKB-KW"/>
</dbReference>
<dbReference type="InterPro" id="IPR032109">
    <property type="entry name" value="Big_3_5"/>
</dbReference>
<evidence type="ECO:0000256" key="2">
    <source>
        <dbReference type="ARBA" id="ARBA00011902"/>
    </source>
</evidence>
<evidence type="ECO:0000313" key="19">
    <source>
        <dbReference type="EMBL" id="SHF58508.1"/>
    </source>
</evidence>
<keyword evidence="8" id="KW-0418">Kinase</keyword>
<evidence type="ECO:0000259" key="18">
    <source>
        <dbReference type="Pfam" id="PF16640"/>
    </source>
</evidence>